<comment type="caution">
    <text evidence="2">The sequence shown here is derived from an EMBL/GenBank/DDBJ whole genome shotgun (WGS) entry which is preliminary data.</text>
</comment>
<accession>A0ABU5DI29</accession>
<reference evidence="2 3" key="1">
    <citation type="submission" date="2023-11" db="EMBL/GenBank/DDBJ databases">
        <title>Paucibacter sp. nov., isolated from fresh soil in Korea.</title>
        <authorList>
            <person name="Le N.T.T."/>
        </authorList>
    </citation>
    <scope>NUCLEOTIDE SEQUENCE [LARGE SCALE GENOMIC DNA]</scope>
    <source>
        <strain evidence="2 3">R3-3</strain>
    </source>
</reference>
<evidence type="ECO:0000313" key="3">
    <source>
        <dbReference type="Proteomes" id="UP001285263"/>
    </source>
</evidence>
<gene>
    <name evidence="2" type="ORF">SNE35_09670</name>
</gene>
<evidence type="ECO:0000313" key="2">
    <source>
        <dbReference type="EMBL" id="MDY0744777.1"/>
    </source>
</evidence>
<name>A0ABU5DI29_9BURK</name>
<keyword evidence="3" id="KW-1185">Reference proteome</keyword>
<dbReference type="Proteomes" id="UP001285263">
    <property type="component" value="Unassembled WGS sequence"/>
</dbReference>
<organism evidence="2 3">
    <name type="scientific">Roseateles agri</name>
    <dbReference type="NCBI Taxonomy" id="3098619"/>
    <lineage>
        <taxon>Bacteria</taxon>
        <taxon>Pseudomonadati</taxon>
        <taxon>Pseudomonadota</taxon>
        <taxon>Betaproteobacteria</taxon>
        <taxon>Burkholderiales</taxon>
        <taxon>Sphaerotilaceae</taxon>
        <taxon>Roseateles</taxon>
    </lineage>
</organism>
<proteinExistence type="predicted"/>
<dbReference type="EMBL" id="JAXCLA010000003">
    <property type="protein sequence ID" value="MDY0744777.1"/>
    <property type="molecule type" value="Genomic_DNA"/>
</dbReference>
<protein>
    <submittedName>
        <fullName evidence="2">Uncharacterized protein</fullName>
    </submittedName>
</protein>
<feature type="region of interest" description="Disordered" evidence="1">
    <location>
        <begin position="1"/>
        <end position="22"/>
    </location>
</feature>
<evidence type="ECO:0000256" key="1">
    <source>
        <dbReference type="SAM" id="MobiDB-lite"/>
    </source>
</evidence>
<dbReference type="RefSeq" id="WP_320422689.1">
    <property type="nucleotide sequence ID" value="NZ_JAXCLA010000003.1"/>
</dbReference>
<sequence length="196" mass="20793">MQKRSNAVVKPSNEQVPTGAATKAAGGIPWKKVAAFIAAIGGGVGAVIASSNTSLDLLSKMTAADIDARIVKASFQDRNFDIVEVRVSNPSAKGDSLSEPAFECTTADKRVALRPIWYEPAGESPFPSFPAGSRFPLNMGPTSTIETSVLVSRAGGFQGLRDCQELRFSWLDAHHKRQHGPAVKIPPGTPFIGFIS</sequence>